<keyword evidence="9" id="KW-1185">Reference proteome</keyword>
<keyword evidence="5" id="KW-0539">Nucleus</keyword>
<comment type="subcellular location">
    <subcellularLocation>
        <location evidence="5">Nucleus</location>
    </subcellularLocation>
</comment>
<organism evidence="8 9">
    <name type="scientific">Mytilus edulis</name>
    <name type="common">Blue mussel</name>
    <dbReference type="NCBI Taxonomy" id="6550"/>
    <lineage>
        <taxon>Eukaryota</taxon>
        <taxon>Metazoa</taxon>
        <taxon>Spiralia</taxon>
        <taxon>Lophotrochozoa</taxon>
        <taxon>Mollusca</taxon>
        <taxon>Bivalvia</taxon>
        <taxon>Autobranchia</taxon>
        <taxon>Pteriomorphia</taxon>
        <taxon>Mytilida</taxon>
        <taxon>Mytiloidea</taxon>
        <taxon>Mytilidae</taxon>
        <taxon>Mytilinae</taxon>
        <taxon>Mytilus</taxon>
    </lineage>
</organism>
<dbReference type="PANTHER" id="PTHR12081:SF18">
    <property type="entry name" value="TRANSCRIPTION FACTOR E2F2-RELATED"/>
    <property type="match status" value="1"/>
</dbReference>
<dbReference type="GO" id="GO:0090575">
    <property type="term" value="C:RNA polymerase II transcription regulator complex"/>
    <property type="evidence" value="ECO:0007669"/>
    <property type="project" value="TreeGrafter"/>
</dbReference>
<evidence type="ECO:0000256" key="3">
    <source>
        <dbReference type="ARBA" id="ARBA00023125"/>
    </source>
</evidence>
<sequence length="335" mass="36954">MEFQGLMADNTPSRHEKSLGLLTTKFVSLLQEAKDGVLDLKVAADQLAVRQKRRIYDITNVLEGIGLIEKKSKNSIQWKGACPGYPTDTSVSCENQSTGTEVSERLLTLKNEINEVTNTRLAYVTHEDICRCFKGDTLLAIQAPSGTQLEVPIPELGLNYKKNYQIHLKSTSGAINVLLVNKDTEETSPVVVQVPPPQEDPQNQNVDPDPKNTNKQGKNVRSPMKSPLRQSQPAADFDTSRMATRSSPRKTQPQPSTSSALPFSTSNLLDPNDLFDPSRADLDGMDGDLIEELMSSEAFAPLLRLSPPPSDKDYYFNLDDSEGACDLFDVPLLTM</sequence>
<dbReference type="EMBL" id="CAJPWZ010001968">
    <property type="protein sequence ID" value="CAG2227651.1"/>
    <property type="molecule type" value="Genomic_DNA"/>
</dbReference>
<evidence type="ECO:0000256" key="6">
    <source>
        <dbReference type="SAM" id="MobiDB-lite"/>
    </source>
</evidence>
<reference evidence="8" key="1">
    <citation type="submission" date="2021-03" db="EMBL/GenBank/DDBJ databases">
        <authorList>
            <person name="Bekaert M."/>
        </authorList>
    </citation>
    <scope>NUCLEOTIDE SEQUENCE</scope>
</reference>
<evidence type="ECO:0000256" key="1">
    <source>
        <dbReference type="ARBA" id="ARBA00010940"/>
    </source>
</evidence>
<protein>
    <submittedName>
        <fullName evidence="8">E2F4_5</fullName>
    </submittedName>
</protein>
<dbReference type="PANTHER" id="PTHR12081">
    <property type="entry name" value="TRANSCRIPTION FACTOR E2F"/>
    <property type="match status" value="1"/>
</dbReference>
<dbReference type="InterPro" id="IPR015633">
    <property type="entry name" value="E2F"/>
</dbReference>
<dbReference type="Pfam" id="PF02319">
    <property type="entry name" value="WHD_E2F_TDP"/>
    <property type="match status" value="1"/>
</dbReference>
<dbReference type="GO" id="GO:0000978">
    <property type="term" value="F:RNA polymerase II cis-regulatory region sequence-specific DNA binding"/>
    <property type="evidence" value="ECO:0007669"/>
    <property type="project" value="InterPro"/>
</dbReference>
<dbReference type="SUPFAM" id="SSF46785">
    <property type="entry name" value="Winged helix' DNA-binding domain"/>
    <property type="match status" value="1"/>
</dbReference>
<dbReference type="AlphaFoldDB" id="A0A8S3TB78"/>
<gene>
    <name evidence="8" type="ORF">MEDL_40607</name>
</gene>
<keyword evidence="3 5" id="KW-0238">DNA-binding</keyword>
<comment type="similarity">
    <text evidence="1 5">Belongs to the E2F/DP family.</text>
</comment>
<dbReference type="SUPFAM" id="SSF144074">
    <property type="entry name" value="E2F-DP heterodimerization region"/>
    <property type="match status" value="1"/>
</dbReference>
<accession>A0A8S3TB78</accession>
<dbReference type="GO" id="GO:0046983">
    <property type="term" value="F:protein dimerization activity"/>
    <property type="evidence" value="ECO:0007669"/>
    <property type="project" value="InterPro"/>
</dbReference>
<evidence type="ECO:0000256" key="4">
    <source>
        <dbReference type="ARBA" id="ARBA00023163"/>
    </source>
</evidence>
<dbReference type="Pfam" id="PF16421">
    <property type="entry name" value="E2F_CC-MB"/>
    <property type="match status" value="1"/>
</dbReference>
<evidence type="ECO:0000256" key="2">
    <source>
        <dbReference type="ARBA" id="ARBA00023015"/>
    </source>
</evidence>
<dbReference type="InterPro" id="IPR003316">
    <property type="entry name" value="E2F_WHTH_DNA-bd_dom"/>
</dbReference>
<dbReference type="SMART" id="SM01372">
    <property type="entry name" value="E2F_TDP"/>
    <property type="match status" value="1"/>
</dbReference>
<dbReference type="FunFam" id="1.10.10.10:FF:000008">
    <property type="entry name" value="E2F transcription factor 1"/>
    <property type="match status" value="1"/>
</dbReference>
<dbReference type="Proteomes" id="UP000683360">
    <property type="component" value="Unassembled WGS sequence"/>
</dbReference>
<keyword evidence="2 5" id="KW-0805">Transcription regulation</keyword>
<feature type="region of interest" description="Disordered" evidence="6">
    <location>
        <begin position="188"/>
        <end position="279"/>
    </location>
</feature>
<dbReference type="InterPro" id="IPR032198">
    <property type="entry name" value="E2F_CC-MB"/>
</dbReference>
<feature type="compositionally biased region" description="Polar residues" evidence="6">
    <location>
        <begin position="241"/>
        <end position="269"/>
    </location>
</feature>
<evidence type="ECO:0000313" key="9">
    <source>
        <dbReference type="Proteomes" id="UP000683360"/>
    </source>
</evidence>
<dbReference type="CDD" id="cd14660">
    <property type="entry name" value="E2F_DD"/>
    <property type="match status" value="1"/>
</dbReference>
<name>A0A8S3TB78_MYTED</name>
<dbReference type="OrthoDB" id="1743261at2759"/>
<dbReference type="InterPro" id="IPR036388">
    <property type="entry name" value="WH-like_DNA-bd_sf"/>
</dbReference>
<proteinExistence type="inferred from homology"/>
<dbReference type="InterPro" id="IPR036390">
    <property type="entry name" value="WH_DNA-bd_sf"/>
</dbReference>
<evidence type="ECO:0000256" key="5">
    <source>
        <dbReference type="RuleBase" id="RU003796"/>
    </source>
</evidence>
<evidence type="ECO:0000313" key="8">
    <source>
        <dbReference type="EMBL" id="CAG2227651.1"/>
    </source>
</evidence>
<evidence type="ECO:0000259" key="7">
    <source>
        <dbReference type="SMART" id="SM01372"/>
    </source>
</evidence>
<dbReference type="Gene3D" id="6.10.250.540">
    <property type="match status" value="1"/>
</dbReference>
<comment type="caution">
    <text evidence="8">The sequence shown here is derived from an EMBL/GenBank/DDBJ whole genome shotgun (WGS) entry which is preliminary data.</text>
</comment>
<keyword evidence="4 5" id="KW-0804">Transcription</keyword>
<dbReference type="InterPro" id="IPR037241">
    <property type="entry name" value="E2F-DP_heterodim"/>
</dbReference>
<dbReference type="Gene3D" id="1.10.10.10">
    <property type="entry name" value="Winged helix-like DNA-binding domain superfamily/Winged helix DNA-binding domain"/>
    <property type="match status" value="1"/>
</dbReference>
<feature type="domain" description="E2F/DP family winged-helix DNA-binding" evidence="7">
    <location>
        <begin position="14"/>
        <end position="80"/>
    </location>
</feature>
<dbReference type="GO" id="GO:0000981">
    <property type="term" value="F:DNA-binding transcription factor activity, RNA polymerase II-specific"/>
    <property type="evidence" value="ECO:0007669"/>
    <property type="project" value="TreeGrafter"/>
</dbReference>